<feature type="signal peptide" evidence="1">
    <location>
        <begin position="1"/>
        <end position="22"/>
    </location>
</feature>
<proteinExistence type="predicted"/>
<keyword evidence="1" id="KW-0732">Signal</keyword>
<accession>A0ABU5QSM8</accession>
<protein>
    <submittedName>
        <fullName evidence="2">Uncharacterized protein</fullName>
    </submittedName>
</protein>
<reference evidence="2 3" key="1">
    <citation type="submission" date="2023-12" db="EMBL/GenBank/DDBJ databases">
        <title>Novel species of the genus Arcicella isolated from rivers.</title>
        <authorList>
            <person name="Lu H."/>
        </authorList>
    </citation>
    <scope>NUCLEOTIDE SEQUENCE [LARGE SCALE GENOMIC DNA]</scope>
    <source>
        <strain evidence="2 3">LMG 21963</strain>
    </source>
</reference>
<sequence>MKSFTIALTLFTVTALSNNALAIGFPHNLLSGKKVERKEGKSKNIVPEIQKKTITEKESRLLSIGSRILLLAFRRED</sequence>
<organism evidence="2 3">
    <name type="scientific">Arcicella aquatica</name>
    <dbReference type="NCBI Taxonomy" id="217141"/>
    <lineage>
        <taxon>Bacteria</taxon>
        <taxon>Pseudomonadati</taxon>
        <taxon>Bacteroidota</taxon>
        <taxon>Cytophagia</taxon>
        <taxon>Cytophagales</taxon>
        <taxon>Flectobacillaceae</taxon>
        <taxon>Arcicella</taxon>
    </lineage>
</organism>
<dbReference type="Proteomes" id="UP001304671">
    <property type="component" value="Unassembled WGS sequence"/>
</dbReference>
<evidence type="ECO:0000313" key="2">
    <source>
        <dbReference type="EMBL" id="MEA5260096.1"/>
    </source>
</evidence>
<evidence type="ECO:0000313" key="3">
    <source>
        <dbReference type="Proteomes" id="UP001304671"/>
    </source>
</evidence>
<gene>
    <name evidence="2" type="ORF">VB264_20025</name>
</gene>
<keyword evidence="3" id="KW-1185">Reference proteome</keyword>
<comment type="caution">
    <text evidence="2">The sequence shown here is derived from an EMBL/GenBank/DDBJ whole genome shotgun (WGS) entry which is preliminary data.</text>
</comment>
<dbReference type="RefSeq" id="WP_323252298.1">
    <property type="nucleotide sequence ID" value="NZ_JAYFUL010000044.1"/>
</dbReference>
<dbReference type="EMBL" id="JAYFUL010000044">
    <property type="protein sequence ID" value="MEA5260096.1"/>
    <property type="molecule type" value="Genomic_DNA"/>
</dbReference>
<evidence type="ECO:0000256" key="1">
    <source>
        <dbReference type="SAM" id="SignalP"/>
    </source>
</evidence>
<name>A0ABU5QSM8_9BACT</name>
<feature type="chain" id="PRO_5047534600" evidence="1">
    <location>
        <begin position="23"/>
        <end position="77"/>
    </location>
</feature>